<dbReference type="GO" id="GO:0005634">
    <property type="term" value="C:nucleus"/>
    <property type="evidence" value="ECO:0007669"/>
    <property type="project" value="UniProtKB-SubCell"/>
</dbReference>
<keyword evidence="3" id="KW-0677">Repeat</keyword>
<evidence type="ECO:0000256" key="3">
    <source>
        <dbReference type="ARBA" id="ARBA00022737"/>
    </source>
</evidence>
<name>A0A9J6FKM4_HAELO</name>
<dbReference type="OMA" id="TQHPYRC"/>
<dbReference type="PROSITE" id="PS00028">
    <property type="entry name" value="ZINC_FINGER_C2H2_1"/>
    <property type="match status" value="2"/>
</dbReference>
<dbReference type="Gene3D" id="3.30.160.60">
    <property type="entry name" value="Classic Zinc Finger"/>
    <property type="match status" value="2"/>
</dbReference>
<feature type="domain" description="C2H2-type" evidence="9">
    <location>
        <begin position="79"/>
        <end position="106"/>
    </location>
</feature>
<dbReference type="FunFam" id="3.30.160.60:FF:001009">
    <property type="entry name" value="Zinc finger protein 26"/>
    <property type="match status" value="1"/>
</dbReference>
<evidence type="ECO:0000256" key="8">
    <source>
        <dbReference type="PROSITE-ProRule" id="PRU00042"/>
    </source>
</evidence>
<gene>
    <name evidence="10" type="ORF">HPB48_006465</name>
</gene>
<dbReference type="InterPro" id="IPR013087">
    <property type="entry name" value="Znf_C2H2_type"/>
</dbReference>
<dbReference type="GO" id="GO:0000981">
    <property type="term" value="F:DNA-binding transcription factor activity, RNA polymerase II-specific"/>
    <property type="evidence" value="ECO:0007669"/>
    <property type="project" value="TreeGrafter"/>
</dbReference>
<evidence type="ECO:0000256" key="4">
    <source>
        <dbReference type="ARBA" id="ARBA00022771"/>
    </source>
</evidence>
<dbReference type="PROSITE" id="PS50157">
    <property type="entry name" value="ZINC_FINGER_C2H2_2"/>
    <property type="match status" value="2"/>
</dbReference>
<dbReference type="Pfam" id="PF00096">
    <property type="entry name" value="zf-C2H2"/>
    <property type="match status" value="1"/>
</dbReference>
<comment type="caution">
    <text evidence="10">The sequence shown here is derived from an EMBL/GenBank/DDBJ whole genome shotgun (WGS) entry which is preliminary data.</text>
</comment>
<dbReference type="InterPro" id="IPR036236">
    <property type="entry name" value="Znf_C2H2_sf"/>
</dbReference>
<evidence type="ECO:0000259" key="9">
    <source>
        <dbReference type="PROSITE" id="PS50157"/>
    </source>
</evidence>
<comment type="subcellular location">
    <subcellularLocation>
        <location evidence="1">Nucleus</location>
    </subcellularLocation>
</comment>
<proteinExistence type="predicted"/>
<keyword evidence="2" id="KW-0479">Metal-binding</keyword>
<dbReference type="GO" id="GO:0000978">
    <property type="term" value="F:RNA polymerase II cis-regulatory region sequence-specific DNA binding"/>
    <property type="evidence" value="ECO:0007669"/>
    <property type="project" value="TreeGrafter"/>
</dbReference>
<feature type="domain" description="C2H2-type" evidence="9">
    <location>
        <begin position="51"/>
        <end position="78"/>
    </location>
</feature>
<keyword evidence="5" id="KW-0862">Zinc</keyword>
<keyword evidence="7" id="KW-0539">Nucleus</keyword>
<evidence type="ECO:0000256" key="7">
    <source>
        <dbReference type="ARBA" id="ARBA00023242"/>
    </source>
</evidence>
<evidence type="ECO:0000256" key="6">
    <source>
        <dbReference type="ARBA" id="ARBA00023125"/>
    </source>
</evidence>
<accession>A0A9J6FKM4</accession>
<dbReference type="EMBL" id="JABSTR010000002">
    <property type="protein sequence ID" value="KAH9363359.1"/>
    <property type="molecule type" value="Genomic_DNA"/>
</dbReference>
<reference evidence="10 11" key="1">
    <citation type="journal article" date="2020" name="Cell">
        <title>Large-Scale Comparative Analyses of Tick Genomes Elucidate Their Genetic Diversity and Vector Capacities.</title>
        <authorList>
            <consortium name="Tick Genome and Microbiome Consortium (TIGMIC)"/>
            <person name="Jia N."/>
            <person name="Wang J."/>
            <person name="Shi W."/>
            <person name="Du L."/>
            <person name="Sun Y."/>
            <person name="Zhan W."/>
            <person name="Jiang J.F."/>
            <person name="Wang Q."/>
            <person name="Zhang B."/>
            <person name="Ji P."/>
            <person name="Bell-Sakyi L."/>
            <person name="Cui X.M."/>
            <person name="Yuan T.T."/>
            <person name="Jiang B.G."/>
            <person name="Yang W.F."/>
            <person name="Lam T.T."/>
            <person name="Chang Q.C."/>
            <person name="Ding S.J."/>
            <person name="Wang X.J."/>
            <person name="Zhu J.G."/>
            <person name="Ruan X.D."/>
            <person name="Zhao L."/>
            <person name="Wei J.T."/>
            <person name="Ye R.Z."/>
            <person name="Que T.C."/>
            <person name="Du C.H."/>
            <person name="Zhou Y.H."/>
            <person name="Cheng J.X."/>
            <person name="Dai P.F."/>
            <person name="Guo W.B."/>
            <person name="Han X.H."/>
            <person name="Huang E.J."/>
            <person name="Li L.F."/>
            <person name="Wei W."/>
            <person name="Gao Y.C."/>
            <person name="Liu J.Z."/>
            <person name="Shao H.Z."/>
            <person name="Wang X."/>
            <person name="Wang C.C."/>
            <person name="Yang T.C."/>
            <person name="Huo Q.B."/>
            <person name="Li W."/>
            <person name="Chen H.Y."/>
            <person name="Chen S.E."/>
            <person name="Zhou L.G."/>
            <person name="Ni X.B."/>
            <person name="Tian J.H."/>
            <person name="Sheng Y."/>
            <person name="Liu T."/>
            <person name="Pan Y.S."/>
            <person name="Xia L.Y."/>
            <person name="Li J."/>
            <person name="Zhao F."/>
            <person name="Cao W.C."/>
        </authorList>
    </citation>
    <scope>NUCLEOTIDE SEQUENCE [LARGE SCALE GENOMIC DNA]</scope>
    <source>
        <strain evidence="10">HaeL-2018</strain>
    </source>
</reference>
<evidence type="ECO:0000256" key="1">
    <source>
        <dbReference type="ARBA" id="ARBA00004123"/>
    </source>
</evidence>
<evidence type="ECO:0000256" key="2">
    <source>
        <dbReference type="ARBA" id="ARBA00022723"/>
    </source>
</evidence>
<dbReference type="SUPFAM" id="SSF57667">
    <property type="entry name" value="beta-beta-alpha zinc fingers"/>
    <property type="match status" value="1"/>
</dbReference>
<dbReference type="GO" id="GO:0008270">
    <property type="term" value="F:zinc ion binding"/>
    <property type="evidence" value="ECO:0007669"/>
    <property type="project" value="UniProtKB-KW"/>
</dbReference>
<evidence type="ECO:0000313" key="10">
    <source>
        <dbReference type="EMBL" id="KAH9363359.1"/>
    </source>
</evidence>
<dbReference type="PANTHER" id="PTHR23226">
    <property type="entry name" value="ZINC FINGER AND SCAN DOMAIN-CONTAINING"/>
    <property type="match status" value="1"/>
</dbReference>
<dbReference type="SMART" id="SM00355">
    <property type="entry name" value="ZnF_C2H2"/>
    <property type="match status" value="2"/>
</dbReference>
<keyword evidence="4 8" id="KW-0863">Zinc-finger</keyword>
<keyword evidence="6" id="KW-0238">DNA-binding</keyword>
<sequence length="112" mass="12948">MYDFTTRNQSCNHCATRTTPDSVPGRNRPSSHDKKVQLNMHETLHSGKMSYQCSICGKSFIFRYQLVKHERRHSGERPYTCGTCQKSFMEKKNLVCHERVHSAQRPMGVADV</sequence>
<dbReference type="AlphaFoldDB" id="A0A9J6FKM4"/>
<organism evidence="10 11">
    <name type="scientific">Haemaphysalis longicornis</name>
    <name type="common">Bush tick</name>
    <dbReference type="NCBI Taxonomy" id="44386"/>
    <lineage>
        <taxon>Eukaryota</taxon>
        <taxon>Metazoa</taxon>
        <taxon>Ecdysozoa</taxon>
        <taxon>Arthropoda</taxon>
        <taxon>Chelicerata</taxon>
        <taxon>Arachnida</taxon>
        <taxon>Acari</taxon>
        <taxon>Parasitiformes</taxon>
        <taxon>Ixodida</taxon>
        <taxon>Ixodoidea</taxon>
        <taxon>Ixodidae</taxon>
        <taxon>Haemaphysalinae</taxon>
        <taxon>Haemaphysalis</taxon>
    </lineage>
</organism>
<dbReference type="VEuPathDB" id="VectorBase:HLOH_060302"/>
<dbReference type="PANTHER" id="PTHR23226:SF416">
    <property type="entry name" value="FI01424P"/>
    <property type="match status" value="1"/>
</dbReference>
<dbReference type="Proteomes" id="UP000821853">
    <property type="component" value="Chromosome 10"/>
</dbReference>
<protein>
    <recommendedName>
        <fullName evidence="9">C2H2-type domain-containing protein</fullName>
    </recommendedName>
</protein>
<dbReference type="FunFam" id="3.30.160.60:FF:000290">
    <property type="entry name" value="Zinc finger protein 697 isoform X1"/>
    <property type="match status" value="1"/>
</dbReference>
<evidence type="ECO:0000256" key="5">
    <source>
        <dbReference type="ARBA" id="ARBA00022833"/>
    </source>
</evidence>
<evidence type="ECO:0000313" key="11">
    <source>
        <dbReference type="Proteomes" id="UP000821853"/>
    </source>
</evidence>
<keyword evidence="11" id="KW-1185">Reference proteome</keyword>
<dbReference type="OrthoDB" id="6482065at2759"/>